<evidence type="ECO:0000313" key="3">
    <source>
        <dbReference type="Proteomes" id="UP000774570"/>
    </source>
</evidence>
<organism evidence="2 3">
    <name type="scientific">Actinomadura parmotrematis</name>
    <dbReference type="NCBI Taxonomy" id="2864039"/>
    <lineage>
        <taxon>Bacteria</taxon>
        <taxon>Bacillati</taxon>
        <taxon>Actinomycetota</taxon>
        <taxon>Actinomycetes</taxon>
        <taxon>Streptosporangiales</taxon>
        <taxon>Thermomonosporaceae</taxon>
        <taxon>Actinomadura</taxon>
    </lineage>
</organism>
<feature type="domain" description="Zinc finger CGNR" evidence="1">
    <location>
        <begin position="57"/>
        <end position="99"/>
    </location>
</feature>
<evidence type="ECO:0000259" key="1">
    <source>
        <dbReference type="Pfam" id="PF11706"/>
    </source>
</evidence>
<dbReference type="InterPro" id="IPR021005">
    <property type="entry name" value="Znf_CGNR"/>
</dbReference>
<keyword evidence="3" id="KW-1185">Reference proteome</keyword>
<evidence type="ECO:0000313" key="2">
    <source>
        <dbReference type="EMBL" id="MBW8482150.1"/>
    </source>
</evidence>
<sequence>MSGARERVNEAAARPVPAPYLAGDGGLEWAAADPVAATLSLVARDALDLVATGAVARVRVCAGEGCAALFYDGSRPGTRRWCSMDTCGNRAKKQTLRAKAGA</sequence>
<gene>
    <name evidence="2" type="ORF">K1Y72_07215</name>
</gene>
<dbReference type="SUPFAM" id="SSF160904">
    <property type="entry name" value="Jann2411-like"/>
    <property type="match status" value="1"/>
</dbReference>
<dbReference type="Gene3D" id="1.10.3300.10">
    <property type="entry name" value="Jann2411-like domain"/>
    <property type="match status" value="1"/>
</dbReference>
<dbReference type="InterPro" id="IPR023286">
    <property type="entry name" value="ABATE_dom_sf"/>
</dbReference>
<dbReference type="Proteomes" id="UP000774570">
    <property type="component" value="Unassembled WGS sequence"/>
</dbReference>
<dbReference type="PANTHER" id="PTHR35525:SF3">
    <property type="entry name" value="BLL6575 PROTEIN"/>
    <property type="match status" value="1"/>
</dbReference>
<comment type="caution">
    <text evidence="2">The sequence shown here is derived from an EMBL/GenBank/DDBJ whole genome shotgun (WGS) entry which is preliminary data.</text>
</comment>
<dbReference type="EMBL" id="JAIBOA010000003">
    <property type="protein sequence ID" value="MBW8482150.1"/>
    <property type="molecule type" value="Genomic_DNA"/>
</dbReference>
<dbReference type="Pfam" id="PF11706">
    <property type="entry name" value="zf-CGNR"/>
    <property type="match status" value="1"/>
</dbReference>
<name>A0ABS7FP33_9ACTN</name>
<accession>A0ABS7FP33</accession>
<reference evidence="2 3" key="1">
    <citation type="submission" date="2021-07" db="EMBL/GenBank/DDBJ databases">
        <title>Actinomadura sp. PM05-2 isolated from lichen.</title>
        <authorList>
            <person name="Somphong A."/>
            <person name="Phongsopitanun W."/>
            <person name="Tanasupawat S."/>
            <person name="Peongsungnone V."/>
        </authorList>
    </citation>
    <scope>NUCLEOTIDE SEQUENCE [LARGE SCALE GENOMIC DNA]</scope>
    <source>
        <strain evidence="2 3">PM05-2</strain>
    </source>
</reference>
<dbReference type="PANTHER" id="PTHR35525">
    <property type="entry name" value="BLL6575 PROTEIN"/>
    <property type="match status" value="1"/>
</dbReference>
<protein>
    <submittedName>
        <fullName evidence="2">CGNR zinc finger domain-containing protein</fullName>
    </submittedName>
</protein>
<dbReference type="Pfam" id="PF07336">
    <property type="entry name" value="ABATE"/>
    <property type="match status" value="1"/>
</dbReference>
<proteinExistence type="predicted"/>
<dbReference type="InterPro" id="IPR010852">
    <property type="entry name" value="ABATE"/>
</dbReference>